<protein>
    <recommendedName>
        <fullName evidence="3">DUF1844 domain-containing protein</fullName>
    </recommendedName>
</protein>
<evidence type="ECO:0008006" key="3">
    <source>
        <dbReference type="Google" id="ProtNLM"/>
    </source>
</evidence>
<reference evidence="2" key="1">
    <citation type="journal article" date="2015" name="MBio">
        <title>Genome-Resolved Metagenomic Analysis Reveals Roles for Candidate Phyla and Other Microbial Community Members in Biogeochemical Transformations in Oil Reservoirs.</title>
        <authorList>
            <person name="Hu P."/>
            <person name="Tom L."/>
            <person name="Singh A."/>
            <person name="Thomas B.C."/>
            <person name="Baker B.J."/>
            <person name="Piceno Y.M."/>
            <person name="Andersen G.L."/>
            <person name="Banfield J.F."/>
        </authorList>
    </citation>
    <scope>NUCLEOTIDE SEQUENCE [LARGE SCALE GENOMIC DNA]</scope>
</reference>
<comment type="caution">
    <text evidence="1">The sequence shown here is derived from an EMBL/GenBank/DDBJ whole genome shotgun (WGS) entry which is preliminary data.</text>
</comment>
<name>A0A124G0H9_UNCT6</name>
<proteinExistence type="predicted"/>
<dbReference type="Pfam" id="PF08899">
    <property type="entry name" value="DUF1844"/>
    <property type="match status" value="1"/>
</dbReference>
<evidence type="ECO:0000313" key="2">
    <source>
        <dbReference type="Proteomes" id="UP000053467"/>
    </source>
</evidence>
<sequence length="106" mass="12433">MVRYIIKKTFSPQMEETLSEKKIEIMDVINPFYIQSLANMKLIDIPGVETKLDLESATHSIDILEFIYKKMEGGLDSEEKKVFEEILGILKYQFIQVKNKTKKEEK</sequence>
<accession>A0A124G0H9</accession>
<dbReference type="AlphaFoldDB" id="A0A124G0H9"/>
<dbReference type="EMBL" id="LGGX01000003">
    <property type="protein sequence ID" value="KUK87581.1"/>
    <property type="molecule type" value="Genomic_DNA"/>
</dbReference>
<dbReference type="InterPro" id="IPR014995">
    <property type="entry name" value="DUF1844"/>
</dbReference>
<evidence type="ECO:0000313" key="1">
    <source>
        <dbReference type="EMBL" id="KUK87581.1"/>
    </source>
</evidence>
<gene>
    <name evidence="1" type="ORF">XE03_0472</name>
</gene>
<dbReference type="Proteomes" id="UP000053467">
    <property type="component" value="Unassembled WGS sequence"/>
</dbReference>
<organism evidence="1 2">
    <name type="scientific">candidate division TA06 bacterium 34_109</name>
    <dbReference type="NCBI Taxonomy" id="1635277"/>
    <lineage>
        <taxon>Bacteria</taxon>
        <taxon>Bacteria division TA06</taxon>
    </lineage>
</organism>